<evidence type="ECO:0000259" key="7">
    <source>
        <dbReference type="PROSITE" id="PS51900"/>
    </source>
</evidence>
<comment type="similarity">
    <text evidence="1">Belongs to the 'phage' integrase family.</text>
</comment>
<dbReference type="InterPro" id="IPR011010">
    <property type="entry name" value="DNA_brk_join_enz"/>
</dbReference>
<dbReference type="GO" id="GO:0006310">
    <property type="term" value="P:DNA recombination"/>
    <property type="evidence" value="ECO:0007669"/>
    <property type="project" value="UniProtKB-KW"/>
</dbReference>
<feature type="compositionally biased region" description="Basic and acidic residues" evidence="5">
    <location>
        <begin position="401"/>
        <end position="419"/>
    </location>
</feature>
<evidence type="ECO:0000313" key="8">
    <source>
        <dbReference type="EMBL" id="KGM09735.1"/>
    </source>
</evidence>
<comment type="caution">
    <text evidence="8">The sequence shown here is derived from an EMBL/GenBank/DDBJ whole genome shotgun (WGS) entry which is preliminary data.</text>
</comment>
<organism evidence="8 9">
    <name type="scientific">Cellulomonas bogoriensis 69B4 = DSM 16987</name>
    <dbReference type="NCBI Taxonomy" id="1386082"/>
    <lineage>
        <taxon>Bacteria</taxon>
        <taxon>Bacillati</taxon>
        <taxon>Actinomycetota</taxon>
        <taxon>Actinomycetes</taxon>
        <taxon>Micrococcales</taxon>
        <taxon>Cellulomonadaceae</taxon>
        <taxon>Cellulomonas</taxon>
    </lineage>
</organism>
<dbReference type="Proteomes" id="UP000054314">
    <property type="component" value="Unassembled WGS sequence"/>
</dbReference>
<keyword evidence="3" id="KW-0233">DNA recombination</keyword>
<dbReference type="PANTHER" id="PTHR30349:SF64">
    <property type="entry name" value="PROPHAGE INTEGRASE INTD-RELATED"/>
    <property type="match status" value="1"/>
</dbReference>
<dbReference type="RefSeq" id="WP_052105512.1">
    <property type="nucleotide sequence ID" value="NZ_AXCZ01000173.1"/>
</dbReference>
<feature type="domain" description="Tyr recombinase" evidence="6">
    <location>
        <begin position="172"/>
        <end position="377"/>
    </location>
</feature>
<dbReference type="InterPro" id="IPR013762">
    <property type="entry name" value="Integrase-like_cat_sf"/>
</dbReference>
<dbReference type="AlphaFoldDB" id="A0A0A0BP74"/>
<dbReference type="SUPFAM" id="SSF56349">
    <property type="entry name" value="DNA breaking-rejoining enzymes"/>
    <property type="match status" value="1"/>
</dbReference>
<gene>
    <name evidence="8" type="ORF">N869_06240</name>
</gene>
<feature type="domain" description="Core-binding (CB)" evidence="7">
    <location>
        <begin position="68"/>
        <end position="149"/>
    </location>
</feature>
<dbReference type="InterPro" id="IPR044068">
    <property type="entry name" value="CB"/>
</dbReference>
<dbReference type="Gene3D" id="1.10.443.10">
    <property type="entry name" value="Intergrase catalytic core"/>
    <property type="match status" value="1"/>
</dbReference>
<accession>A0A0A0BP74</accession>
<evidence type="ECO:0000313" key="9">
    <source>
        <dbReference type="Proteomes" id="UP000054314"/>
    </source>
</evidence>
<dbReference type="GO" id="GO:0003677">
    <property type="term" value="F:DNA binding"/>
    <property type="evidence" value="ECO:0007669"/>
    <property type="project" value="UniProtKB-UniRule"/>
</dbReference>
<proteinExistence type="inferred from homology"/>
<evidence type="ECO:0000256" key="2">
    <source>
        <dbReference type="ARBA" id="ARBA00023125"/>
    </source>
</evidence>
<dbReference type="PROSITE" id="PS51900">
    <property type="entry name" value="CB"/>
    <property type="match status" value="1"/>
</dbReference>
<reference evidence="8 9" key="1">
    <citation type="submission" date="2013-08" db="EMBL/GenBank/DDBJ databases">
        <title>Genome sequencing of Cellulomonas bogoriensis 69B4.</title>
        <authorList>
            <person name="Chen F."/>
            <person name="Li Y."/>
            <person name="Wang G."/>
        </authorList>
    </citation>
    <scope>NUCLEOTIDE SEQUENCE [LARGE SCALE GENOMIC DNA]</scope>
    <source>
        <strain evidence="8 9">69B4</strain>
    </source>
</reference>
<dbReference type="EMBL" id="AXCZ01000173">
    <property type="protein sequence ID" value="KGM09735.1"/>
    <property type="molecule type" value="Genomic_DNA"/>
</dbReference>
<evidence type="ECO:0000259" key="6">
    <source>
        <dbReference type="PROSITE" id="PS51898"/>
    </source>
</evidence>
<protein>
    <submittedName>
        <fullName evidence="8">Integrase</fullName>
    </submittedName>
</protein>
<dbReference type="InterPro" id="IPR010998">
    <property type="entry name" value="Integrase_recombinase_N"/>
</dbReference>
<evidence type="ECO:0000256" key="5">
    <source>
        <dbReference type="SAM" id="MobiDB-lite"/>
    </source>
</evidence>
<name>A0A0A0BP74_9CELL</name>
<dbReference type="InterPro" id="IPR002104">
    <property type="entry name" value="Integrase_catalytic"/>
</dbReference>
<dbReference type="Gene3D" id="1.10.150.130">
    <property type="match status" value="1"/>
</dbReference>
<keyword evidence="2 4" id="KW-0238">DNA-binding</keyword>
<sequence length="419" mass="45588">MASIRERRRADGTRSFAVLWPDPDTGRQTSLTYDDERDARVARELIEAAGGRADEAARIAEAVRKPGPTVEAAITEHIGLLTGVGADTRLHYLGQLRAHIAPGLGSLPVSAMAYRHVAGWVRAMTEKGLSPKTVANVHGLLSAAMTTAVRLGYRADNPCVGVELPKSVATRDEMAVLTRDEFRLLLPKESPHYQPLVFILVATGLRWGEPNAPTAGDVDSAAWPATVRVAKAWKRDANRHWHVGPPKTKRARRTGSLPDELVDVPLPLVPGKALDQLLVTDAVDSQLPSSHFWTTTWAPALNATSSPVLADGTPDTCAPHLKKRPLVHDFRHTLGSSMVPSATDLFALQRRLGHESITPTKQTCAHLRPARQRAACGPAGRTLKVSCKTPRRAVMTLKAPEPTRKQDAARRRPTCDRVQ</sequence>
<dbReference type="OrthoDB" id="1822491at2"/>
<evidence type="ECO:0000256" key="4">
    <source>
        <dbReference type="PROSITE-ProRule" id="PRU01248"/>
    </source>
</evidence>
<keyword evidence="9" id="KW-1185">Reference proteome</keyword>
<evidence type="ECO:0000256" key="3">
    <source>
        <dbReference type="ARBA" id="ARBA00023172"/>
    </source>
</evidence>
<dbReference type="InterPro" id="IPR050090">
    <property type="entry name" value="Tyrosine_recombinase_XerCD"/>
</dbReference>
<dbReference type="PROSITE" id="PS51898">
    <property type="entry name" value="TYR_RECOMBINASE"/>
    <property type="match status" value="1"/>
</dbReference>
<feature type="region of interest" description="Disordered" evidence="5">
    <location>
        <begin position="398"/>
        <end position="419"/>
    </location>
</feature>
<evidence type="ECO:0000256" key="1">
    <source>
        <dbReference type="ARBA" id="ARBA00008857"/>
    </source>
</evidence>
<dbReference type="GO" id="GO:0015074">
    <property type="term" value="P:DNA integration"/>
    <property type="evidence" value="ECO:0007669"/>
    <property type="project" value="InterPro"/>
</dbReference>
<dbReference type="PANTHER" id="PTHR30349">
    <property type="entry name" value="PHAGE INTEGRASE-RELATED"/>
    <property type="match status" value="1"/>
</dbReference>